<feature type="chain" id="PRO_5012237378" evidence="1">
    <location>
        <begin position="21"/>
        <end position="515"/>
    </location>
</feature>
<feature type="signal peptide" evidence="1">
    <location>
        <begin position="1"/>
        <end position="20"/>
    </location>
</feature>
<dbReference type="EMBL" id="MCFH01000006">
    <property type="protein sequence ID" value="ORX57258.1"/>
    <property type="molecule type" value="Genomic_DNA"/>
</dbReference>
<evidence type="ECO:0000256" key="1">
    <source>
        <dbReference type="SAM" id="SignalP"/>
    </source>
</evidence>
<reference evidence="2 3" key="2">
    <citation type="submission" date="2016-08" db="EMBL/GenBank/DDBJ databases">
        <title>Pervasive Adenine N6-methylation of Active Genes in Fungi.</title>
        <authorList>
            <consortium name="DOE Joint Genome Institute"/>
            <person name="Mondo S.J."/>
            <person name="Dannebaum R.O."/>
            <person name="Kuo R.C."/>
            <person name="Labutti K."/>
            <person name="Haridas S."/>
            <person name="Kuo A."/>
            <person name="Salamov A."/>
            <person name="Ahrendt S.R."/>
            <person name="Lipzen A."/>
            <person name="Sullivan W."/>
            <person name="Andreopoulos W.B."/>
            <person name="Clum A."/>
            <person name="Lindquist E."/>
            <person name="Daum C."/>
            <person name="Ramamoorthy G.K."/>
            <person name="Gryganskyi A."/>
            <person name="Culley D."/>
            <person name="Magnuson J.K."/>
            <person name="James T.Y."/>
            <person name="O'Malley M.A."/>
            <person name="Stajich J.E."/>
            <person name="Spatafora J.W."/>
            <person name="Visel A."/>
            <person name="Grigoriev I.V."/>
        </authorList>
    </citation>
    <scope>NUCLEOTIDE SEQUENCE [LARGE SCALE GENOMIC DNA]</scope>
    <source>
        <strain evidence="3">finn</strain>
    </source>
</reference>
<evidence type="ECO:0000313" key="2">
    <source>
        <dbReference type="EMBL" id="ORX57258.1"/>
    </source>
</evidence>
<comment type="caution">
    <text evidence="2">The sequence shown here is derived from an EMBL/GenBank/DDBJ whole genome shotgun (WGS) entry which is preliminary data.</text>
</comment>
<reference evidence="2 3" key="1">
    <citation type="submission" date="2016-08" db="EMBL/GenBank/DDBJ databases">
        <title>Genomes of anaerobic fungi encode conserved fungal cellulosomes for biomass hydrolysis.</title>
        <authorList>
            <consortium name="DOE Joint Genome Institute"/>
            <person name="Haitjema C.H."/>
            <person name="Gilmore S.P."/>
            <person name="Henske J.K."/>
            <person name="Solomon K.V."/>
            <person name="De Groot R."/>
            <person name="Kuo A."/>
            <person name="Mondo S.J."/>
            <person name="Salamov A.A."/>
            <person name="Labutti K."/>
            <person name="Zhao Z."/>
            <person name="Chiniquy J."/>
            <person name="Barry K."/>
            <person name="Brewer H.M."/>
            <person name="Purvine S.O."/>
            <person name="Wright A.T."/>
            <person name="Boxma B."/>
            <person name="Van Alen T."/>
            <person name="Hackstein J.H."/>
            <person name="Baker S.E."/>
            <person name="Grigoriev I.V."/>
            <person name="O'Malley M.A."/>
        </authorList>
    </citation>
    <scope>NUCLEOTIDE SEQUENCE [LARGE SCALE GENOMIC DNA]</scope>
    <source>
        <strain evidence="3">finn</strain>
    </source>
</reference>
<keyword evidence="3" id="KW-1185">Reference proteome</keyword>
<proteinExistence type="predicted"/>
<protein>
    <submittedName>
        <fullName evidence="2">Uncharacterized protein</fullName>
    </submittedName>
</protein>
<evidence type="ECO:0000313" key="3">
    <source>
        <dbReference type="Proteomes" id="UP000193719"/>
    </source>
</evidence>
<dbReference type="OrthoDB" id="10673588at2759"/>
<dbReference type="Proteomes" id="UP000193719">
    <property type="component" value="Unassembled WGS sequence"/>
</dbReference>
<name>A0A1Y1VIV1_9FUNG</name>
<gene>
    <name evidence="2" type="ORF">BCR36DRAFT_580676</name>
</gene>
<keyword evidence="1" id="KW-0732">Signal</keyword>
<accession>A0A1Y1VIV1</accession>
<organism evidence="2 3">
    <name type="scientific">Piromyces finnis</name>
    <dbReference type="NCBI Taxonomy" id="1754191"/>
    <lineage>
        <taxon>Eukaryota</taxon>
        <taxon>Fungi</taxon>
        <taxon>Fungi incertae sedis</taxon>
        <taxon>Chytridiomycota</taxon>
        <taxon>Chytridiomycota incertae sedis</taxon>
        <taxon>Neocallimastigomycetes</taxon>
        <taxon>Neocallimastigales</taxon>
        <taxon>Neocallimastigaceae</taxon>
        <taxon>Piromyces</taxon>
    </lineage>
</organism>
<sequence>MVRNIQTFVILGLIASLAKTFPVSIDNVEEISETEGVQTIYDVFAAPTTSIDSVETTIVQPIENAIYSIAEPLEEVISTTKQSTIINEIPTDSVNTQIIEEENTQIVEENTQIVEENATQTDEEFTVASIQETIEEDVIVGVQGIDNDDKEDIIEVAENISTSVSDDVTAQTNEQENNDETDEIQFELFEENEDGEEGDDEITAAGEIDEELNSVQNNSNSAEGATAEAATAEAATAEAATAEAATAYQNLALEALNRLKVFHIFRDSKLKKRNFIFDLFGSKDNKSDENKIELIFNEDEAEMQTNIPVIETQISEIQTEVPETEAITSYIEEVQTTEITQFEVPTEIFEEETEQPKSERCINEECDEFEVKIALFDIENETNKIEFETVTEMVTEVHVVSAIIDDEQPSIALDIETKPDFEDIFNPELEDEIPLIGVIEEIDDEVQIAKKDNIYFEVNFEVIEVNEQATPTEETTDSLVISGILINLSEQDETTETIIAETATDVIEEEPSIIN</sequence>
<dbReference type="AlphaFoldDB" id="A0A1Y1VIV1"/>